<reference evidence="15 16" key="1">
    <citation type="submission" date="2024-07" db="EMBL/GenBank/DDBJ databases">
        <title>Uliginosibacterium paludis KCTC:42655.</title>
        <authorList>
            <person name="Kim M.K."/>
        </authorList>
    </citation>
    <scope>NUCLEOTIDE SEQUENCE [LARGE SCALE GENOMIC DNA]</scope>
    <source>
        <strain evidence="15 16">KCTC 42655</strain>
    </source>
</reference>
<dbReference type="PANTHER" id="PTHR30529">
    <property type="entry name" value="CYTOCHROME B561"/>
    <property type="match status" value="1"/>
</dbReference>
<protein>
    <submittedName>
        <fullName evidence="15">Cytochrome b/b6 domain-containing protein</fullName>
    </submittedName>
</protein>
<accession>A0ABV2CQS2</accession>
<dbReference type="InterPro" id="IPR011577">
    <property type="entry name" value="Cyt_b561_bac/Ni-Hgenase"/>
</dbReference>
<keyword evidence="9 13" id="KW-1133">Transmembrane helix</keyword>
<feature type="transmembrane region" description="Helical" evidence="13">
    <location>
        <begin position="96"/>
        <end position="118"/>
    </location>
</feature>
<keyword evidence="4" id="KW-1003">Cell membrane</keyword>
<gene>
    <name evidence="15" type="ORF">ABVT11_10600</name>
</gene>
<evidence type="ECO:0000259" key="14">
    <source>
        <dbReference type="Pfam" id="PF01292"/>
    </source>
</evidence>
<keyword evidence="3" id="KW-0813">Transport</keyword>
<keyword evidence="16" id="KW-1185">Reference proteome</keyword>
<evidence type="ECO:0000256" key="2">
    <source>
        <dbReference type="ARBA" id="ARBA00004651"/>
    </source>
</evidence>
<keyword evidence="5" id="KW-0349">Heme</keyword>
<evidence type="ECO:0000313" key="16">
    <source>
        <dbReference type="Proteomes" id="UP001548590"/>
    </source>
</evidence>
<evidence type="ECO:0000256" key="9">
    <source>
        <dbReference type="ARBA" id="ARBA00022989"/>
    </source>
</evidence>
<dbReference type="Pfam" id="PF01292">
    <property type="entry name" value="Ni_hydr_CYTB"/>
    <property type="match status" value="1"/>
</dbReference>
<keyword evidence="7" id="KW-0479">Metal-binding</keyword>
<organism evidence="15 16">
    <name type="scientific">Uliginosibacterium paludis</name>
    <dbReference type="NCBI Taxonomy" id="1615952"/>
    <lineage>
        <taxon>Bacteria</taxon>
        <taxon>Pseudomonadati</taxon>
        <taxon>Pseudomonadota</taxon>
        <taxon>Betaproteobacteria</taxon>
        <taxon>Rhodocyclales</taxon>
        <taxon>Zoogloeaceae</taxon>
        <taxon>Uliginosibacterium</taxon>
    </lineage>
</organism>
<dbReference type="Proteomes" id="UP001548590">
    <property type="component" value="Unassembled WGS sequence"/>
</dbReference>
<evidence type="ECO:0000256" key="13">
    <source>
        <dbReference type="SAM" id="Phobius"/>
    </source>
</evidence>
<dbReference type="InterPro" id="IPR016174">
    <property type="entry name" value="Di-haem_cyt_TM"/>
</dbReference>
<comment type="similarity">
    <text evidence="12">Belongs to the cytochrome b561 family.</text>
</comment>
<evidence type="ECO:0000256" key="11">
    <source>
        <dbReference type="ARBA" id="ARBA00023136"/>
    </source>
</evidence>
<evidence type="ECO:0000256" key="4">
    <source>
        <dbReference type="ARBA" id="ARBA00022475"/>
    </source>
</evidence>
<sequence>MKSNRHHPVIRVLHWAVALMVIAALAMSTFVMAKIPDQDPEKLAASLRHMSVGLLICLGTLARLVWRRRTRRLPALSSGMVWADRLAAVVHRSLDVLVLSMVVSGGLMAALSGLPRIALEGGAFPAALGSMTAHTVHVVVAAVLAAVLMLHIGGALFHQFILRDGLLSRMLFDPRVVLRRLVAFASPGVQERDA</sequence>
<dbReference type="SUPFAM" id="SSF81342">
    <property type="entry name" value="Transmembrane di-heme cytochromes"/>
    <property type="match status" value="1"/>
</dbReference>
<dbReference type="PANTHER" id="PTHR30529:SF1">
    <property type="entry name" value="CYTOCHROME B561 HOMOLOG 2"/>
    <property type="match status" value="1"/>
</dbReference>
<keyword evidence="6 13" id="KW-0812">Transmembrane</keyword>
<evidence type="ECO:0000256" key="5">
    <source>
        <dbReference type="ARBA" id="ARBA00022617"/>
    </source>
</evidence>
<name>A0ABV2CQS2_9RHOO</name>
<keyword evidence="8" id="KW-0249">Electron transport</keyword>
<comment type="caution">
    <text evidence="15">The sequence shown here is derived from an EMBL/GenBank/DDBJ whole genome shotgun (WGS) entry which is preliminary data.</text>
</comment>
<dbReference type="EMBL" id="JBEWLZ010000005">
    <property type="protein sequence ID" value="MET1490275.1"/>
    <property type="molecule type" value="Genomic_DNA"/>
</dbReference>
<feature type="transmembrane region" description="Helical" evidence="13">
    <location>
        <begin position="138"/>
        <end position="162"/>
    </location>
</feature>
<dbReference type="RefSeq" id="WP_345928483.1">
    <property type="nucleotide sequence ID" value="NZ_JBDIVF010000006.1"/>
</dbReference>
<dbReference type="InterPro" id="IPR052168">
    <property type="entry name" value="Cytochrome_b561_oxidase"/>
</dbReference>
<keyword evidence="11 13" id="KW-0472">Membrane</keyword>
<evidence type="ECO:0000256" key="1">
    <source>
        <dbReference type="ARBA" id="ARBA00001970"/>
    </source>
</evidence>
<comment type="subcellular location">
    <subcellularLocation>
        <location evidence="2">Cell membrane</location>
        <topology evidence="2">Multi-pass membrane protein</topology>
    </subcellularLocation>
</comment>
<evidence type="ECO:0000256" key="8">
    <source>
        <dbReference type="ARBA" id="ARBA00022982"/>
    </source>
</evidence>
<evidence type="ECO:0000256" key="10">
    <source>
        <dbReference type="ARBA" id="ARBA00023004"/>
    </source>
</evidence>
<evidence type="ECO:0000256" key="12">
    <source>
        <dbReference type="ARBA" id="ARBA00037975"/>
    </source>
</evidence>
<feature type="transmembrane region" description="Helical" evidence="13">
    <location>
        <begin position="47"/>
        <end position="66"/>
    </location>
</feature>
<evidence type="ECO:0000313" key="15">
    <source>
        <dbReference type="EMBL" id="MET1490275.1"/>
    </source>
</evidence>
<proteinExistence type="inferred from homology"/>
<evidence type="ECO:0000256" key="3">
    <source>
        <dbReference type="ARBA" id="ARBA00022448"/>
    </source>
</evidence>
<keyword evidence="10" id="KW-0408">Iron</keyword>
<feature type="transmembrane region" description="Helical" evidence="13">
    <location>
        <begin position="12"/>
        <end position="35"/>
    </location>
</feature>
<evidence type="ECO:0000256" key="7">
    <source>
        <dbReference type="ARBA" id="ARBA00022723"/>
    </source>
</evidence>
<evidence type="ECO:0000256" key="6">
    <source>
        <dbReference type="ARBA" id="ARBA00022692"/>
    </source>
</evidence>
<feature type="domain" description="Cytochrome b561 bacterial/Ni-hydrogenase" evidence="14">
    <location>
        <begin position="5"/>
        <end position="172"/>
    </location>
</feature>
<comment type="cofactor">
    <cofactor evidence="1">
        <name>heme b</name>
        <dbReference type="ChEBI" id="CHEBI:60344"/>
    </cofactor>
</comment>